<dbReference type="HOGENOM" id="CLU_1174379_0_0_11"/>
<organism evidence="1 2">
    <name type="scientific">Mycobacterium parascrofulaceum ATCC BAA-614</name>
    <dbReference type="NCBI Taxonomy" id="525368"/>
    <lineage>
        <taxon>Bacteria</taxon>
        <taxon>Bacillati</taxon>
        <taxon>Actinomycetota</taxon>
        <taxon>Actinomycetes</taxon>
        <taxon>Mycobacteriales</taxon>
        <taxon>Mycobacteriaceae</taxon>
        <taxon>Mycobacterium</taxon>
        <taxon>Mycobacterium simiae complex</taxon>
    </lineage>
</organism>
<gene>
    <name evidence="1" type="ORF">HMPREF0591_1699</name>
</gene>
<sequence>MQAVTRSAAVGQDGAANLPAAPWVRRADREIDCYFCGQETVLLSYGDLTGDYRRVQIYCDSSDCDGREVDVIVLADGTEATRNRTDVRIVDHFAPDGHRPEWVGLGSGSDWAAGTTPFLRRTDRPATCLFCGERTCVLSDDDVSEDTGRLRIRCTNPACTVQRAEAILMRDGLLWASERPVAKALRNLFPTLADHKKAQLPPGEFAAFPVGDFFEPAAGIDPLQMRISGPVPWETR</sequence>
<protein>
    <submittedName>
        <fullName evidence="1">Uncharacterized protein</fullName>
    </submittedName>
</protein>
<comment type="caution">
    <text evidence="1">The sequence shown here is derived from an EMBL/GenBank/DDBJ whole genome shotgun (WGS) entry which is preliminary data.</text>
</comment>
<dbReference type="AlphaFoldDB" id="D5P6A5"/>
<evidence type="ECO:0000313" key="2">
    <source>
        <dbReference type="Proteomes" id="UP000003653"/>
    </source>
</evidence>
<reference evidence="1 2" key="1">
    <citation type="submission" date="2010-04" db="EMBL/GenBank/DDBJ databases">
        <authorList>
            <person name="Muzny D."/>
            <person name="Qin X."/>
            <person name="Deng J."/>
            <person name="Jiang H."/>
            <person name="Liu Y."/>
            <person name="Qu J."/>
            <person name="Song X.-Z."/>
            <person name="Zhang L."/>
            <person name="Thornton R."/>
            <person name="Coyle M."/>
            <person name="Francisco L."/>
            <person name="Jackson L."/>
            <person name="Javaid M."/>
            <person name="Korchina V."/>
            <person name="Kovar C."/>
            <person name="Mata R."/>
            <person name="Mathew T."/>
            <person name="Ngo R."/>
            <person name="Nguyen L."/>
            <person name="Nguyen N."/>
            <person name="Okwuonu G."/>
            <person name="Ongeri F."/>
            <person name="Pham C."/>
            <person name="Simmons D."/>
            <person name="Wilczek-Boney K."/>
            <person name="Hale W."/>
            <person name="Jakkamsetti A."/>
            <person name="Pham P."/>
            <person name="Ruth R."/>
            <person name="San Lucas F."/>
            <person name="Warren J."/>
            <person name="Zhang J."/>
            <person name="Zhao Z."/>
            <person name="Zhou C."/>
            <person name="Zhu D."/>
            <person name="Lee S."/>
            <person name="Bess C."/>
            <person name="Blankenburg K."/>
            <person name="Forbes L."/>
            <person name="Fu Q."/>
            <person name="Gubbala S."/>
            <person name="Hirani K."/>
            <person name="Jayaseelan J.C."/>
            <person name="Lara F."/>
            <person name="Munidasa M."/>
            <person name="Palculict T."/>
            <person name="Patil S."/>
            <person name="Pu L.-L."/>
            <person name="Saada N."/>
            <person name="Tang L."/>
            <person name="Weissenberger G."/>
            <person name="Zhu Y."/>
            <person name="Hemphill L."/>
            <person name="Shang Y."/>
            <person name="Youmans B."/>
            <person name="Ayvaz T."/>
            <person name="Ross M."/>
            <person name="Santibanez J."/>
            <person name="Aqrawi P."/>
            <person name="Gross S."/>
            <person name="Joshi V."/>
            <person name="Fowler G."/>
            <person name="Nazareth L."/>
            <person name="Reid J."/>
            <person name="Worley K."/>
            <person name="Petrosino J."/>
            <person name="Highlander S."/>
            <person name="Gibbs R."/>
        </authorList>
    </citation>
    <scope>NUCLEOTIDE SEQUENCE [LARGE SCALE GENOMIC DNA]</scope>
    <source>
        <strain evidence="1 2">ATCC BAA-614</strain>
    </source>
</reference>
<keyword evidence="2" id="KW-1185">Reference proteome</keyword>
<dbReference type="EMBL" id="ADNV01000123">
    <property type="protein sequence ID" value="EFG78407.1"/>
    <property type="molecule type" value="Genomic_DNA"/>
</dbReference>
<evidence type="ECO:0000313" key="1">
    <source>
        <dbReference type="EMBL" id="EFG78407.1"/>
    </source>
</evidence>
<accession>D5P6A5</accession>
<dbReference type="Proteomes" id="UP000003653">
    <property type="component" value="Unassembled WGS sequence"/>
</dbReference>
<name>D5P6A5_9MYCO</name>
<proteinExistence type="predicted"/>
<dbReference type="eggNOG" id="ENOG50304IN">
    <property type="taxonomic scope" value="Bacteria"/>
</dbReference>